<dbReference type="CDD" id="cd06661">
    <property type="entry name" value="GGCT_like"/>
    <property type="match status" value="1"/>
</dbReference>
<feature type="region of interest" description="Disordered" evidence="1">
    <location>
        <begin position="1"/>
        <end position="248"/>
    </location>
</feature>
<evidence type="ECO:0000313" key="4">
    <source>
        <dbReference type="Proteomes" id="UP000566819"/>
    </source>
</evidence>
<gene>
    <name evidence="3" type="ORF">G7Y89_g5022</name>
</gene>
<dbReference type="Pfam" id="PF06985">
    <property type="entry name" value="HET"/>
    <property type="match status" value="1"/>
</dbReference>
<accession>A0A8H4RP27</accession>
<feature type="compositionally biased region" description="Low complexity" evidence="1">
    <location>
        <begin position="31"/>
        <end position="40"/>
    </location>
</feature>
<feature type="region of interest" description="Disordered" evidence="1">
    <location>
        <begin position="350"/>
        <end position="369"/>
    </location>
</feature>
<dbReference type="PRINTS" id="PR00929">
    <property type="entry name" value="ATHOOK"/>
</dbReference>
<feature type="compositionally biased region" description="Low complexity" evidence="1">
    <location>
        <begin position="14"/>
        <end position="24"/>
    </location>
</feature>
<dbReference type="Gene3D" id="3.10.490.10">
    <property type="entry name" value="Gamma-glutamyl cyclotransferase-like"/>
    <property type="match status" value="1"/>
</dbReference>
<feature type="compositionally biased region" description="Low complexity" evidence="1">
    <location>
        <begin position="58"/>
        <end position="74"/>
    </location>
</feature>
<reference evidence="3 4" key="1">
    <citation type="submission" date="2020-03" db="EMBL/GenBank/DDBJ databases">
        <title>Draft Genome Sequence of Cudoniella acicularis.</title>
        <authorList>
            <person name="Buettner E."/>
            <person name="Kellner H."/>
        </authorList>
    </citation>
    <scope>NUCLEOTIDE SEQUENCE [LARGE SCALE GENOMIC DNA]</scope>
    <source>
        <strain evidence="3 4">DSM 108380</strain>
    </source>
</reference>
<feature type="compositionally biased region" description="Low complexity" evidence="1">
    <location>
        <begin position="211"/>
        <end position="231"/>
    </location>
</feature>
<name>A0A8H4RP27_9HELO</name>
<keyword evidence="4" id="KW-1185">Reference proteome</keyword>
<dbReference type="SMART" id="SM00384">
    <property type="entry name" value="AT_hook"/>
    <property type="match status" value="3"/>
</dbReference>
<feature type="compositionally biased region" description="Low complexity" evidence="1">
    <location>
        <begin position="133"/>
        <end position="144"/>
    </location>
</feature>
<dbReference type="InterPro" id="IPR013024">
    <property type="entry name" value="GGCT-like"/>
</dbReference>
<dbReference type="InterPro" id="IPR052895">
    <property type="entry name" value="HetReg/Transcr_Mod"/>
</dbReference>
<dbReference type="OrthoDB" id="2157530at2759"/>
<evidence type="ECO:0000313" key="3">
    <source>
        <dbReference type="EMBL" id="KAF4633098.1"/>
    </source>
</evidence>
<feature type="domain" description="Heterokaryon incompatibility" evidence="2">
    <location>
        <begin position="931"/>
        <end position="1074"/>
    </location>
</feature>
<sequence>MSTSFVGIGNNYAPSSPLRFLSRSPSPPISPSFWSNPPFSHLADESPEPEVVEQAGLASRAVSAAPPTASAGPALTENRVIAVPKKRGRPPTKPPKDENAPPKRRGRPPKPKPEVDPDAPPKKRGRPPKNRDALAAAVQAAIVINDSEDDDVVEEEPAPKRARRERSTSIIPPTTRTTRSSSVQPPAGRVTRSRSRQPEAGRASRASSLVPTAPRVARSRSSSVAPVLKATKTTKKPTPAPLTIKEEPEEDVAALVPASLPVIASRAGVEPGSALPLPSALARQGATRGGVDPGSAVMSAAPAFRKEASRGGVDPGSAITSAGLVVPENASRGSVNPGSALTSAGPVSVAAQPAAPLPPCRKRKAYDPNDPTDPFIPEIFQKREPPAKKAKKADNAPLPAASVPATSVRKSPPVKLRLTVKNSPLAAPIPALPAPTSPIGIPRLPFAVFAARVEAAQVPVAAPLAPPPAPAPVAVPRQPLPAITTQAPVPKVAGAVTRGRAARGVPLEAIPESPVAETTIPTEPKPKGKARSPAKRKEPAAAKAKQSKGPEIVVLPTPLDLPPYEEGNILYFSYGPDMAASYMEVAHYGARLVSLAKLSDHRFLINRATSKAEIVPAAGHVVWGLVWAVSQRDFNLLSGAGGAAVIMQQVHVDFFARDKGRGWFGTETENDLARGEQKVAVNALVGAVRAVAPGFAAGVEQQTSSSSFAAVAAPEDFMARKVGTTVPPVASALGLYYAYKGPDSVLPEPYQNNISQSLDQPGPEFANLYLPVFYASVALYPTTQRQYTQGLYCLWEGNGNVTLTKTLKTSLATKSVIVAITTTVLTPRAPEKFSQRPDILATMLISPLEYSLVICSSVQNLFSKLILQLRRNEDQEFLPFCYKPLNDGEIRVLSFKNQDVTSETVQLSMCHISREVPVTKNGKPVVEKSVYSALSYTWGQSPTTKLIILNDCKFYVNSNLESALRRLRRHQNSPLNRFLWIDAICIDQSNNPEKCAQVVLMKKTYEYASQVIVWLGEERIETTQLAVDLLKNHIKIEGSEVSLSQYSAAPAAWQAFGGDLMKRDWWKRVWVIQEIAVSWHASPIVMCGPYMFSWTHLAIAAYYAEASDLPIFTHTAEEIARGDVYLPTIRWKSAYRQRLSQGQPLPILEMMANSVSCAASDPRDKIYSLLGLATDIKSVPVANDKRLSTVTTPKPSVNSNIELICDYEKSVEEVYTDFVRVHANTHKSLDIICSTRHAVGQLEESLKESLNLPSWVPDWSTLLRTSSNPLPRVHLEPGYPPQYFYNASSGVDPDFEFFDTDCLLAFGTSFDTVKHVGDRYLDSNPPGKEFYNTLQGWRQVALGTQFDSAVHPYVGGGNMLDAFRRTITCDQDRYGERVKVDGNLFDPNACFIDYGDRVFADPTDTLIGDDVFSLLRQCLLHQNSPSFKNTERAVYLRTQRRRFFVTERGYFGLGTANTEIGDEVFVLSGCSVPVILRKKTSHFVINSGIVATLARDTMFEGYWYFVGESFVTGIMDGEVVKQGGKFERVLLR</sequence>
<feature type="region of interest" description="Disordered" evidence="1">
    <location>
        <begin position="383"/>
        <end position="408"/>
    </location>
</feature>
<evidence type="ECO:0000259" key="2">
    <source>
        <dbReference type="Pfam" id="PF06985"/>
    </source>
</evidence>
<dbReference type="PANTHER" id="PTHR24148:SF73">
    <property type="entry name" value="HET DOMAIN PROTEIN (AFU_ORTHOLOGUE AFUA_8G01020)"/>
    <property type="match status" value="1"/>
</dbReference>
<dbReference type="InterPro" id="IPR017956">
    <property type="entry name" value="AT_hook_DNA-bd_motif"/>
</dbReference>
<feature type="compositionally biased region" description="Acidic residues" evidence="1">
    <location>
        <begin position="146"/>
        <end position="156"/>
    </location>
</feature>
<comment type="caution">
    <text evidence="3">The sequence shown here is derived from an EMBL/GenBank/DDBJ whole genome shotgun (WGS) entry which is preliminary data.</text>
</comment>
<feature type="region of interest" description="Disordered" evidence="1">
    <location>
        <begin position="507"/>
        <end position="548"/>
    </location>
</feature>
<feature type="compositionally biased region" description="Basic and acidic residues" evidence="1">
    <location>
        <begin position="111"/>
        <end position="121"/>
    </location>
</feature>
<dbReference type="EMBL" id="JAAMPI010000289">
    <property type="protein sequence ID" value="KAF4633098.1"/>
    <property type="molecule type" value="Genomic_DNA"/>
</dbReference>
<dbReference type="PANTHER" id="PTHR24148">
    <property type="entry name" value="ANKYRIN REPEAT DOMAIN-CONTAINING PROTEIN 39 HOMOLOG-RELATED"/>
    <property type="match status" value="1"/>
</dbReference>
<evidence type="ECO:0000256" key="1">
    <source>
        <dbReference type="SAM" id="MobiDB-lite"/>
    </source>
</evidence>
<protein>
    <recommendedName>
        <fullName evidence="2">Heterokaryon incompatibility domain-containing protein</fullName>
    </recommendedName>
</protein>
<dbReference type="InterPro" id="IPR010730">
    <property type="entry name" value="HET"/>
</dbReference>
<feature type="compositionally biased region" description="Low complexity" evidence="1">
    <location>
        <begin position="168"/>
        <end position="182"/>
    </location>
</feature>
<organism evidence="3 4">
    <name type="scientific">Cudoniella acicularis</name>
    <dbReference type="NCBI Taxonomy" id="354080"/>
    <lineage>
        <taxon>Eukaryota</taxon>
        <taxon>Fungi</taxon>
        <taxon>Dikarya</taxon>
        <taxon>Ascomycota</taxon>
        <taxon>Pezizomycotina</taxon>
        <taxon>Leotiomycetes</taxon>
        <taxon>Helotiales</taxon>
        <taxon>Tricladiaceae</taxon>
        <taxon>Cudoniella</taxon>
    </lineage>
</organism>
<proteinExistence type="predicted"/>
<dbReference type="Pfam" id="PF26639">
    <property type="entry name" value="Het-6_barrel"/>
    <property type="match status" value="1"/>
</dbReference>
<dbReference type="GO" id="GO:0003677">
    <property type="term" value="F:DNA binding"/>
    <property type="evidence" value="ECO:0007669"/>
    <property type="project" value="InterPro"/>
</dbReference>
<dbReference type="Proteomes" id="UP000566819">
    <property type="component" value="Unassembled WGS sequence"/>
</dbReference>